<proteinExistence type="predicted"/>
<dbReference type="AlphaFoldDB" id="A0A4C1X973"/>
<keyword evidence="3" id="KW-1185">Reference proteome</keyword>
<reference evidence="2 3" key="1">
    <citation type="journal article" date="2019" name="Commun. Biol.">
        <title>The bagworm genome reveals a unique fibroin gene that provides high tensile strength.</title>
        <authorList>
            <person name="Kono N."/>
            <person name="Nakamura H."/>
            <person name="Ohtoshi R."/>
            <person name="Tomita M."/>
            <person name="Numata K."/>
            <person name="Arakawa K."/>
        </authorList>
    </citation>
    <scope>NUCLEOTIDE SEQUENCE [LARGE SCALE GENOMIC DNA]</scope>
</reference>
<gene>
    <name evidence="2" type="ORF">EVAR_91404_1</name>
</gene>
<evidence type="ECO:0000313" key="2">
    <source>
        <dbReference type="EMBL" id="GBP60368.1"/>
    </source>
</evidence>
<evidence type="ECO:0000256" key="1">
    <source>
        <dbReference type="SAM" id="MobiDB-lite"/>
    </source>
</evidence>
<dbReference type="Proteomes" id="UP000299102">
    <property type="component" value="Unassembled WGS sequence"/>
</dbReference>
<comment type="caution">
    <text evidence="2">The sequence shown here is derived from an EMBL/GenBank/DDBJ whole genome shotgun (WGS) entry which is preliminary data.</text>
</comment>
<sequence length="66" mass="7367">MMYFTINGTLNINGIISSLESLYQEYTRTPQTPRPGDEPPTGGQLEPSRRAHVLGLRDHDFSSGFV</sequence>
<organism evidence="2 3">
    <name type="scientific">Eumeta variegata</name>
    <name type="common">Bagworm moth</name>
    <name type="synonym">Eumeta japonica</name>
    <dbReference type="NCBI Taxonomy" id="151549"/>
    <lineage>
        <taxon>Eukaryota</taxon>
        <taxon>Metazoa</taxon>
        <taxon>Ecdysozoa</taxon>
        <taxon>Arthropoda</taxon>
        <taxon>Hexapoda</taxon>
        <taxon>Insecta</taxon>
        <taxon>Pterygota</taxon>
        <taxon>Neoptera</taxon>
        <taxon>Endopterygota</taxon>
        <taxon>Lepidoptera</taxon>
        <taxon>Glossata</taxon>
        <taxon>Ditrysia</taxon>
        <taxon>Tineoidea</taxon>
        <taxon>Psychidae</taxon>
        <taxon>Oiketicinae</taxon>
        <taxon>Eumeta</taxon>
    </lineage>
</organism>
<evidence type="ECO:0000313" key="3">
    <source>
        <dbReference type="Proteomes" id="UP000299102"/>
    </source>
</evidence>
<name>A0A4C1X973_EUMVA</name>
<feature type="region of interest" description="Disordered" evidence="1">
    <location>
        <begin position="26"/>
        <end position="51"/>
    </location>
</feature>
<protein>
    <submittedName>
        <fullName evidence="2">Uncharacterized protein</fullName>
    </submittedName>
</protein>
<accession>A0A4C1X973</accession>
<dbReference type="EMBL" id="BGZK01000786">
    <property type="protein sequence ID" value="GBP60368.1"/>
    <property type="molecule type" value="Genomic_DNA"/>
</dbReference>